<dbReference type="GO" id="GO:0042602">
    <property type="term" value="F:riboflavin reductase (NADPH) activity"/>
    <property type="evidence" value="ECO:0007669"/>
    <property type="project" value="TreeGrafter"/>
</dbReference>
<dbReference type="InterPro" id="IPR002563">
    <property type="entry name" value="Flavin_Rdtase-like_dom"/>
</dbReference>
<evidence type="ECO:0000313" key="3">
    <source>
        <dbReference type="EMBL" id="HAN26924.1"/>
    </source>
</evidence>
<feature type="domain" description="Flavin reductase like" evidence="2">
    <location>
        <begin position="12"/>
        <end position="157"/>
    </location>
</feature>
<dbReference type="InterPro" id="IPR050268">
    <property type="entry name" value="NADH-dep_flavin_reductase"/>
</dbReference>
<dbReference type="SMART" id="SM00903">
    <property type="entry name" value="Flavin_Reduct"/>
    <property type="match status" value="1"/>
</dbReference>
<gene>
    <name evidence="3" type="ORF">DCP75_04240</name>
</gene>
<dbReference type="Gene3D" id="2.30.110.10">
    <property type="entry name" value="Electron Transport, Fmn-binding Protein, Chain A"/>
    <property type="match status" value="1"/>
</dbReference>
<evidence type="ECO:0000259" key="2">
    <source>
        <dbReference type="SMART" id="SM00903"/>
    </source>
</evidence>
<dbReference type="AlphaFoldDB" id="A0A3C1KKN5"/>
<evidence type="ECO:0000256" key="1">
    <source>
        <dbReference type="ARBA" id="ARBA00023002"/>
    </source>
</evidence>
<evidence type="ECO:0000313" key="4">
    <source>
        <dbReference type="Proteomes" id="UP000259273"/>
    </source>
</evidence>
<accession>A0A3C1KKN5</accession>
<dbReference type="STRING" id="1121937.GCA_000423125_00073"/>
<keyword evidence="1" id="KW-0560">Oxidoreductase</keyword>
<reference evidence="3 4" key="1">
    <citation type="journal article" date="2018" name="Nat. Biotechnol.">
        <title>A standardized bacterial taxonomy based on genome phylogeny substantially revises the tree of life.</title>
        <authorList>
            <person name="Parks D.H."/>
            <person name="Chuvochina M."/>
            <person name="Waite D.W."/>
            <person name="Rinke C."/>
            <person name="Skarshewski A."/>
            <person name="Chaumeil P.A."/>
            <person name="Hugenholtz P."/>
        </authorList>
    </citation>
    <scope>NUCLEOTIDE SEQUENCE [LARGE SCALE GENOMIC DNA]</scope>
    <source>
        <strain evidence="3">UBA9158</strain>
    </source>
</reference>
<dbReference type="PANTHER" id="PTHR30466">
    <property type="entry name" value="FLAVIN REDUCTASE"/>
    <property type="match status" value="1"/>
</dbReference>
<sequence length="159" mass="17103">MELDGRELRSALGRFATGVCLITAVNEEGEALALTANSFSSVSLDPPLVLWSLQNNSDVFTTYSKARHFAINVLAGNQQELSSRYARKGDHVLDAEHFTAGEHGGAPLINDALVQFECSLDATHPGGDHLIIVGRVHAMHAQVEGEPLVFYSGAYRALA</sequence>
<dbReference type="SUPFAM" id="SSF50475">
    <property type="entry name" value="FMN-binding split barrel"/>
    <property type="match status" value="1"/>
</dbReference>
<proteinExistence type="predicted"/>
<dbReference type="Proteomes" id="UP000259273">
    <property type="component" value="Unassembled WGS sequence"/>
</dbReference>
<comment type="caution">
    <text evidence="3">The sequence shown here is derived from an EMBL/GenBank/DDBJ whole genome shotgun (WGS) entry which is preliminary data.</text>
</comment>
<dbReference type="InterPro" id="IPR012349">
    <property type="entry name" value="Split_barrel_FMN-bd"/>
</dbReference>
<name>A0A3C1KKN5_9GAMM</name>
<dbReference type="RefSeq" id="WP_027948237.1">
    <property type="nucleotide sequence ID" value="NZ_JBLIAR010000040.1"/>
</dbReference>
<dbReference type="PANTHER" id="PTHR30466:SF1">
    <property type="entry name" value="FMN REDUCTASE (NADH) RUTF"/>
    <property type="match status" value="1"/>
</dbReference>
<dbReference type="GO" id="GO:0010181">
    <property type="term" value="F:FMN binding"/>
    <property type="evidence" value="ECO:0007669"/>
    <property type="project" value="InterPro"/>
</dbReference>
<protein>
    <submittedName>
        <fullName evidence="3">Flavin reductase</fullName>
    </submittedName>
</protein>
<organism evidence="3 4">
    <name type="scientific">Haliea salexigens</name>
    <dbReference type="NCBI Taxonomy" id="287487"/>
    <lineage>
        <taxon>Bacteria</taxon>
        <taxon>Pseudomonadati</taxon>
        <taxon>Pseudomonadota</taxon>
        <taxon>Gammaproteobacteria</taxon>
        <taxon>Cellvibrionales</taxon>
        <taxon>Halieaceae</taxon>
        <taxon>Haliea</taxon>
    </lineage>
</organism>
<dbReference type="EMBL" id="DMND01000067">
    <property type="protein sequence ID" value="HAN26924.1"/>
    <property type="molecule type" value="Genomic_DNA"/>
</dbReference>
<dbReference type="Pfam" id="PF01613">
    <property type="entry name" value="Flavin_Reduct"/>
    <property type="match status" value="1"/>
</dbReference>